<sequence>MERVFPSMTDTTEPAPKSGTFVVTHADENNAVLRDVETAQVHTLSSNPDFDEHDVIEATVAPERPMGVAWEVADLVDRRTVDVIDSDLSPTTHERDLADDLAVGDLETVERAGTGEIHVLSVPPEDVEAAAADVVDDVETVARAARLDAVRVEVRRDGAEGVLSVRYLPD</sequence>
<protein>
    <submittedName>
        <fullName evidence="1">Uncharacterized protein</fullName>
    </submittedName>
</protein>
<reference evidence="1 2" key="1">
    <citation type="journal article" date="2014" name="PLoS Genet.">
        <title>Phylogenetically driven sequencing of extremely halophilic archaea reveals strategies for static and dynamic osmo-response.</title>
        <authorList>
            <person name="Becker E.A."/>
            <person name="Seitzer P.M."/>
            <person name="Tritt A."/>
            <person name="Larsen D."/>
            <person name="Krusor M."/>
            <person name="Yao A.I."/>
            <person name="Wu D."/>
            <person name="Madern D."/>
            <person name="Eisen J.A."/>
            <person name="Darling A.E."/>
            <person name="Facciotti M.T."/>
        </authorList>
    </citation>
    <scope>NUCLEOTIDE SEQUENCE [LARGE SCALE GENOMIC DNA]</scope>
    <source>
        <strain evidence="1 2">JCM 14624</strain>
    </source>
</reference>
<proteinExistence type="predicted"/>
<dbReference type="Proteomes" id="UP000011560">
    <property type="component" value="Unassembled WGS sequence"/>
</dbReference>
<keyword evidence="2" id="KW-1185">Reference proteome</keyword>
<name>M0BJP0_9EURY</name>
<gene>
    <name evidence="1" type="ORF">C479_09623</name>
</gene>
<evidence type="ECO:0000313" key="1">
    <source>
        <dbReference type="EMBL" id="ELZ11060.1"/>
    </source>
</evidence>
<dbReference type="InterPro" id="IPR043850">
    <property type="entry name" value="DUF5812"/>
</dbReference>
<dbReference type="AlphaFoldDB" id="M0BJP0"/>
<organism evidence="1 2">
    <name type="scientific">Halovivax asiaticus JCM 14624</name>
    <dbReference type="NCBI Taxonomy" id="1227490"/>
    <lineage>
        <taxon>Archaea</taxon>
        <taxon>Methanobacteriati</taxon>
        <taxon>Methanobacteriota</taxon>
        <taxon>Stenosarchaea group</taxon>
        <taxon>Halobacteria</taxon>
        <taxon>Halobacteriales</taxon>
        <taxon>Natrialbaceae</taxon>
        <taxon>Halovivax</taxon>
    </lineage>
</organism>
<comment type="caution">
    <text evidence="1">The sequence shown here is derived from an EMBL/GenBank/DDBJ whole genome shotgun (WGS) entry which is preliminary data.</text>
</comment>
<dbReference type="EMBL" id="AOIQ01000014">
    <property type="protein sequence ID" value="ELZ11060.1"/>
    <property type="molecule type" value="Genomic_DNA"/>
</dbReference>
<accession>M0BJP0</accession>
<dbReference type="PATRIC" id="fig|1227490.4.peg.1965"/>
<dbReference type="Pfam" id="PF19129">
    <property type="entry name" value="DUF5812"/>
    <property type="match status" value="1"/>
</dbReference>
<evidence type="ECO:0000313" key="2">
    <source>
        <dbReference type="Proteomes" id="UP000011560"/>
    </source>
</evidence>
<dbReference type="STRING" id="1227490.C479_09623"/>